<name>A0A2G9TQ41_TELCI</name>
<dbReference type="EMBL" id="KZ356081">
    <property type="protein sequence ID" value="PIO60133.1"/>
    <property type="molecule type" value="Genomic_DNA"/>
</dbReference>
<keyword evidence="1" id="KW-0812">Transmembrane</keyword>
<protein>
    <submittedName>
        <fullName evidence="2">Uncharacterized protein</fullName>
    </submittedName>
</protein>
<keyword evidence="3" id="KW-1185">Reference proteome</keyword>
<sequence length="135" mass="15506">MWYNGLLLDVADKGNNQDRPSLVDSQAVDSLHTLVAVEETENLVLNDTIWKMRIEKNFTLVMIPILLTNYIGAVFPKWGWFADIYLMLGKPYVYTYMVISWGSASIPEHPINGGSGRDDPYEHDREIRAGPYWVR</sequence>
<evidence type="ECO:0000313" key="2">
    <source>
        <dbReference type="EMBL" id="PIO60133.1"/>
    </source>
</evidence>
<gene>
    <name evidence="2" type="ORF">TELCIR_18377</name>
</gene>
<evidence type="ECO:0000256" key="1">
    <source>
        <dbReference type="SAM" id="Phobius"/>
    </source>
</evidence>
<dbReference type="AlphaFoldDB" id="A0A2G9TQ41"/>
<reference evidence="2 3" key="1">
    <citation type="submission" date="2015-09" db="EMBL/GenBank/DDBJ databases">
        <title>Draft genome of the parasitic nematode Teladorsagia circumcincta isolate WARC Sus (inbred).</title>
        <authorList>
            <person name="Mitreva M."/>
        </authorList>
    </citation>
    <scope>NUCLEOTIDE SEQUENCE [LARGE SCALE GENOMIC DNA]</scope>
    <source>
        <strain evidence="2 3">S</strain>
    </source>
</reference>
<keyword evidence="1" id="KW-0472">Membrane</keyword>
<dbReference type="Proteomes" id="UP000230423">
    <property type="component" value="Unassembled WGS sequence"/>
</dbReference>
<organism evidence="2 3">
    <name type="scientific">Teladorsagia circumcincta</name>
    <name type="common">Brown stomach worm</name>
    <name type="synonym">Ostertagia circumcincta</name>
    <dbReference type="NCBI Taxonomy" id="45464"/>
    <lineage>
        <taxon>Eukaryota</taxon>
        <taxon>Metazoa</taxon>
        <taxon>Ecdysozoa</taxon>
        <taxon>Nematoda</taxon>
        <taxon>Chromadorea</taxon>
        <taxon>Rhabditida</taxon>
        <taxon>Rhabditina</taxon>
        <taxon>Rhabditomorpha</taxon>
        <taxon>Strongyloidea</taxon>
        <taxon>Trichostrongylidae</taxon>
        <taxon>Teladorsagia</taxon>
    </lineage>
</organism>
<proteinExistence type="predicted"/>
<dbReference type="OrthoDB" id="5798218at2759"/>
<accession>A0A2G9TQ41</accession>
<feature type="transmembrane region" description="Helical" evidence="1">
    <location>
        <begin position="58"/>
        <end position="78"/>
    </location>
</feature>
<evidence type="ECO:0000313" key="3">
    <source>
        <dbReference type="Proteomes" id="UP000230423"/>
    </source>
</evidence>
<keyword evidence="1" id="KW-1133">Transmembrane helix</keyword>